<evidence type="ECO:0000259" key="1">
    <source>
        <dbReference type="Pfam" id="PF01968"/>
    </source>
</evidence>
<evidence type="ECO:0000259" key="2">
    <source>
        <dbReference type="Pfam" id="PF05378"/>
    </source>
</evidence>
<feature type="domain" description="Hydantoinase/oxoprolinase N-terminal" evidence="2">
    <location>
        <begin position="5"/>
        <end position="113"/>
    </location>
</feature>
<dbReference type="EMBL" id="JAPJDO010000020">
    <property type="protein sequence ID" value="MCX2939096.1"/>
    <property type="molecule type" value="Genomic_DNA"/>
</dbReference>
<gene>
    <name evidence="3" type="ORF">ORI27_20575</name>
</gene>
<accession>A0ABT3SHU6</accession>
<reference evidence="3 4" key="1">
    <citation type="submission" date="2022-11" db="EMBL/GenBank/DDBJ databases">
        <title>Mycobacterium sp. nov.</title>
        <authorList>
            <person name="Papic B."/>
            <person name="Spicic S."/>
            <person name="Duvnjak S."/>
        </authorList>
    </citation>
    <scope>NUCLEOTIDE SEQUENCE [LARGE SCALE GENOMIC DNA]</scope>
    <source>
        <strain evidence="3 4">CVI_P4</strain>
    </source>
</reference>
<dbReference type="InterPro" id="IPR045079">
    <property type="entry name" value="Oxoprolinase-like"/>
</dbReference>
<dbReference type="PANTHER" id="PTHR11365:SF23">
    <property type="entry name" value="HYPOTHETICAL 5-OXOPROLINASE (EUROFUNG)-RELATED"/>
    <property type="match status" value="1"/>
</dbReference>
<dbReference type="Pfam" id="PF05378">
    <property type="entry name" value="Hydant_A_N"/>
    <property type="match status" value="1"/>
</dbReference>
<feature type="domain" description="Hydantoinase A/oxoprolinase" evidence="1">
    <location>
        <begin position="194"/>
        <end position="469"/>
    </location>
</feature>
<sequence>MQTLINIDNGGTLTDICVWDGSGFTFTKTLTTPHDLSECLFTGIEKASEAVYGEADITRLLHATEHIRYSTTQGTNALVQRRGPMIGILTTLAGLDGDMTRAAAEQKLFTGLVADRFLSIDPVSDDETFEFDAVQQINRLTTLGAARVVVAGSSPQEEHRLRHVLLRKFPRHLLGSVPFIYSWELAGDRDDARRVWSCVVNAFLHPTMERFLYSAERRLQAYKVVNPLLVYRNDGASSRVAKSIALKTYSSGPRGGLEGTAALAKVYGLAHALMMDIGGTTTDVGVVRDGTVAVADRGGIEGVRISYPMSDVRSEGVGGSSVIQIVDGSITVGPQSVGAAPGPACFGFGGKQATITDVNLLLGILDPDTYLDGTFTLDPSRSRTVITETIAEPLGISLEEALIRMEQAYFQALSAAFAPLVTEDTTLLAFGGAGPMSATGAARLAGITRVLIPRTAAVFSAFGISFSDIGKTYEVIVPESTTGSALMTHDALLARAERDMFQEGYSLDGCHQSWQLLVESLDEATTSHLPYRPGDEVDYPGSVVSLRLTVAATLSHPDLADNSAVEADAAPAAGRRTVRSAADAVDEVPVHVLDELRPGHRGEGPAIVEGPFFTARVMPGWSFQVTRAGDLMLTDNI</sequence>
<dbReference type="PANTHER" id="PTHR11365">
    <property type="entry name" value="5-OXOPROLINASE RELATED"/>
    <property type="match status" value="1"/>
</dbReference>
<proteinExistence type="predicted"/>
<dbReference type="InterPro" id="IPR002821">
    <property type="entry name" value="Hydantoinase_A"/>
</dbReference>
<comment type="caution">
    <text evidence="3">The sequence shown here is derived from an EMBL/GenBank/DDBJ whole genome shotgun (WGS) entry which is preliminary data.</text>
</comment>
<organism evidence="3 4">
    <name type="scientific">Mycobacterium pinniadriaticum</name>
    <dbReference type="NCBI Taxonomy" id="2994102"/>
    <lineage>
        <taxon>Bacteria</taxon>
        <taxon>Bacillati</taxon>
        <taxon>Actinomycetota</taxon>
        <taxon>Actinomycetes</taxon>
        <taxon>Mycobacteriales</taxon>
        <taxon>Mycobacteriaceae</taxon>
        <taxon>Mycobacterium</taxon>
    </lineage>
</organism>
<dbReference type="Proteomes" id="UP001300745">
    <property type="component" value="Unassembled WGS sequence"/>
</dbReference>
<keyword evidence="4" id="KW-1185">Reference proteome</keyword>
<protein>
    <submittedName>
        <fullName evidence="3">Hydantoinase/oxoprolinase family protein</fullName>
    </submittedName>
</protein>
<evidence type="ECO:0000313" key="3">
    <source>
        <dbReference type="EMBL" id="MCX2939096.1"/>
    </source>
</evidence>
<name>A0ABT3SHU6_9MYCO</name>
<dbReference type="Pfam" id="PF01968">
    <property type="entry name" value="Hydantoinase_A"/>
    <property type="match status" value="1"/>
</dbReference>
<dbReference type="InterPro" id="IPR008040">
    <property type="entry name" value="Hydant_A_N"/>
</dbReference>
<evidence type="ECO:0000313" key="4">
    <source>
        <dbReference type="Proteomes" id="UP001300745"/>
    </source>
</evidence>
<dbReference type="RefSeq" id="WP_265998877.1">
    <property type="nucleotide sequence ID" value="NZ_JAPJDN010000020.1"/>
</dbReference>